<dbReference type="RefSeq" id="WP_154466895.1">
    <property type="nucleotide sequence ID" value="NZ_VUMI01000038.1"/>
</dbReference>
<protein>
    <recommendedName>
        <fullName evidence="3">Head decoration protein</fullName>
    </recommendedName>
</protein>
<dbReference type="AlphaFoldDB" id="A0A6N7W5C7"/>
<proteinExistence type="predicted"/>
<keyword evidence="2" id="KW-1185">Reference proteome</keyword>
<reference evidence="1 2" key="1">
    <citation type="submission" date="2019-08" db="EMBL/GenBank/DDBJ databases">
        <title>In-depth cultivation of the pig gut microbiome towards novel bacterial diversity and tailored functional studies.</title>
        <authorList>
            <person name="Wylensek D."/>
            <person name="Hitch T.C.A."/>
            <person name="Clavel T."/>
        </authorList>
    </citation>
    <scope>NUCLEOTIDE SEQUENCE [LARGE SCALE GENOMIC DNA]</scope>
    <source>
        <strain evidence="1 2">WCA-389-WT-23B</strain>
    </source>
</reference>
<dbReference type="GeneID" id="86055269"/>
<dbReference type="Proteomes" id="UP000436047">
    <property type="component" value="Unassembled WGS sequence"/>
</dbReference>
<dbReference type="EMBL" id="VUMI01000038">
    <property type="protein sequence ID" value="MSS90431.1"/>
    <property type="molecule type" value="Genomic_DNA"/>
</dbReference>
<accession>A0A6N7W5C7</accession>
<sequence length="117" mass="12338">MKANETIGTFAYDGLIIDGKHSLDVKSITITVEKDKTFARGTLIGSDGKIFAGTEGQTPDCILTDEVVGTGAATVVTAYKSGNFNKGALIVASDYTLKDADIENMRKVGLFVESVAD</sequence>
<evidence type="ECO:0008006" key="3">
    <source>
        <dbReference type="Google" id="ProtNLM"/>
    </source>
</evidence>
<gene>
    <name evidence="1" type="ORF">FYJ45_19750</name>
</gene>
<evidence type="ECO:0000313" key="1">
    <source>
        <dbReference type="EMBL" id="MSS90431.1"/>
    </source>
</evidence>
<name>A0A6N7W5C7_9FIRM</name>
<comment type="caution">
    <text evidence="1">The sequence shown here is derived from an EMBL/GenBank/DDBJ whole genome shotgun (WGS) entry which is preliminary data.</text>
</comment>
<evidence type="ECO:0000313" key="2">
    <source>
        <dbReference type="Proteomes" id="UP000436047"/>
    </source>
</evidence>
<organism evidence="1 2">
    <name type="scientific">Eisenbergiella porci</name>
    <dbReference type="NCBI Taxonomy" id="2652274"/>
    <lineage>
        <taxon>Bacteria</taxon>
        <taxon>Bacillati</taxon>
        <taxon>Bacillota</taxon>
        <taxon>Clostridia</taxon>
        <taxon>Lachnospirales</taxon>
        <taxon>Lachnospiraceae</taxon>
        <taxon>Eisenbergiella</taxon>
    </lineage>
</organism>